<protein>
    <recommendedName>
        <fullName evidence="3">Sel1 repeat family protein</fullName>
    </recommendedName>
</protein>
<evidence type="ECO:0008006" key="3">
    <source>
        <dbReference type="Google" id="ProtNLM"/>
    </source>
</evidence>
<dbReference type="Gene3D" id="1.25.40.10">
    <property type="entry name" value="Tetratricopeptide repeat domain"/>
    <property type="match status" value="2"/>
</dbReference>
<accession>A0A7X1SRF7</accession>
<gene>
    <name evidence="1" type="ORF">GFJ39_11700</name>
</gene>
<dbReference type="InterPro" id="IPR050767">
    <property type="entry name" value="Sel1_AlgK"/>
</dbReference>
<reference evidence="1 2" key="1">
    <citation type="submission" date="2019-10" db="EMBL/GenBank/DDBJ databases">
        <title>Gluconobacter aidae sp. nov., a novel species of acetic acid bacteria isolated in Thailand.</title>
        <authorList>
            <person name="Yukphan P."/>
            <person name="Charoenyingcharoen P."/>
            <person name="Malimas S."/>
            <person name="Muramatsu Y."/>
            <person name="Nakagawa Y."/>
            <person name="Tanasupawat S."/>
            <person name="Yamada Y."/>
        </authorList>
    </citation>
    <scope>NUCLEOTIDE SEQUENCE [LARGE SCALE GENOMIC DNA]</scope>
    <source>
        <strain evidence="1 2">AC10</strain>
    </source>
</reference>
<proteinExistence type="predicted"/>
<dbReference type="SMART" id="SM00671">
    <property type="entry name" value="SEL1"/>
    <property type="match status" value="7"/>
</dbReference>
<dbReference type="SUPFAM" id="SSF81901">
    <property type="entry name" value="HCP-like"/>
    <property type="match status" value="2"/>
</dbReference>
<dbReference type="Proteomes" id="UP000432209">
    <property type="component" value="Unassembled WGS sequence"/>
</dbReference>
<dbReference type="InterPro" id="IPR011990">
    <property type="entry name" value="TPR-like_helical_dom_sf"/>
</dbReference>
<dbReference type="PANTHER" id="PTHR11102:SF160">
    <property type="entry name" value="ERAD-ASSOCIATED E3 UBIQUITIN-PROTEIN LIGASE COMPONENT HRD3"/>
    <property type="match status" value="1"/>
</dbReference>
<evidence type="ECO:0000313" key="1">
    <source>
        <dbReference type="EMBL" id="MQR99844.1"/>
    </source>
</evidence>
<dbReference type="EMBL" id="WIPH01000035">
    <property type="protein sequence ID" value="MQR99844.1"/>
    <property type="molecule type" value="Genomic_DNA"/>
</dbReference>
<keyword evidence="2" id="KW-1185">Reference proteome</keyword>
<organism evidence="1 2">
    <name type="scientific">Gluconobacter aidae</name>
    <dbReference type="NCBI Taxonomy" id="2662454"/>
    <lineage>
        <taxon>Bacteria</taxon>
        <taxon>Pseudomonadati</taxon>
        <taxon>Pseudomonadota</taxon>
        <taxon>Alphaproteobacteria</taxon>
        <taxon>Acetobacterales</taxon>
        <taxon>Acetobacteraceae</taxon>
        <taxon>Gluconobacter</taxon>
    </lineage>
</organism>
<dbReference type="AlphaFoldDB" id="A0A7X1SRF7"/>
<dbReference type="Pfam" id="PF08238">
    <property type="entry name" value="Sel1"/>
    <property type="match status" value="8"/>
</dbReference>
<evidence type="ECO:0000313" key="2">
    <source>
        <dbReference type="Proteomes" id="UP000432209"/>
    </source>
</evidence>
<dbReference type="PANTHER" id="PTHR11102">
    <property type="entry name" value="SEL-1-LIKE PROTEIN"/>
    <property type="match status" value="1"/>
</dbReference>
<sequence>MACAPRRRHGLSIFRTSLLRRSCAVPRPNLHSSNHIIMIRKNNMKKFSVPLFGTPEAKIKHAQNLLKNGKTRRGMKQLHVLATAGNAEAQFMLGELYMADQDVPMNGNEALRWFRQAAGQHHTKACHRLGVLSYMGFSVSAEERATVFDMTLTQGKPDYAKALFWAERAAEGGDFDGMVLAAHLLTQGPETLRDIVRGRALYQHAAEGGNVQGLYGHGVALLGAAQTPEERRKAVAFIQQASTDGLPEAELMLGTILEYEGGKDAQAFGYFMKAATQNHPAAQMKVGVAYYQGRGVERDVSKAETWLRKAAQGGEIEAIALVGDINLQGDGVAPNFLEAHSWYRRAFEAGHVGAAVTLAQLFYNGMGCETDHAEAKRLLDFAADHGSEKAIKLRQLFEVYSAQSIS</sequence>
<comment type="caution">
    <text evidence="1">The sequence shown here is derived from an EMBL/GenBank/DDBJ whole genome shotgun (WGS) entry which is preliminary data.</text>
</comment>
<dbReference type="InterPro" id="IPR006597">
    <property type="entry name" value="Sel1-like"/>
</dbReference>
<name>A0A7X1SRF7_9PROT</name>